<keyword evidence="5" id="KW-1185">Reference proteome</keyword>
<dbReference type="Gene3D" id="3.40.47.10">
    <property type="match status" value="1"/>
</dbReference>
<evidence type="ECO:0000256" key="1">
    <source>
        <dbReference type="ARBA" id="ARBA00022679"/>
    </source>
</evidence>
<dbReference type="InterPro" id="IPR014030">
    <property type="entry name" value="Ketoacyl_synth_N"/>
</dbReference>
<accession>A0ABR9M207</accession>
<dbReference type="SUPFAM" id="SSF53901">
    <property type="entry name" value="Thiolase-like"/>
    <property type="match status" value="2"/>
</dbReference>
<dbReference type="EC" id="2.3.1.179" evidence="4"/>
<proteinExistence type="predicted"/>
<dbReference type="GO" id="GO:0004315">
    <property type="term" value="F:3-oxoacyl-[acyl-carrier-protein] synthase activity"/>
    <property type="evidence" value="ECO:0007669"/>
    <property type="project" value="UniProtKB-EC"/>
</dbReference>
<dbReference type="InterPro" id="IPR000794">
    <property type="entry name" value="Beta-ketoacyl_synthase"/>
</dbReference>
<evidence type="ECO:0000256" key="2">
    <source>
        <dbReference type="SAM" id="MobiDB-lite"/>
    </source>
</evidence>
<reference evidence="4 5" key="1">
    <citation type="submission" date="2020-10" db="EMBL/GenBank/DDBJ databases">
        <title>Sequencing the genomes of 1000 actinobacteria strains.</title>
        <authorList>
            <person name="Klenk H.-P."/>
        </authorList>
    </citation>
    <scope>NUCLEOTIDE SEQUENCE [LARGE SCALE GENOMIC DNA]</scope>
    <source>
        <strain evidence="4 5">DSM 43173</strain>
    </source>
</reference>
<dbReference type="RefSeq" id="WP_192787165.1">
    <property type="nucleotide sequence ID" value="NZ_JADBEK010000001.1"/>
</dbReference>
<comment type="caution">
    <text evidence="4">The sequence shown here is derived from an EMBL/GenBank/DDBJ whole genome shotgun (WGS) entry which is preliminary data.</text>
</comment>
<feature type="region of interest" description="Disordered" evidence="2">
    <location>
        <begin position="321"/>
        <end position="356"/>
    </location>
</feature>
<keyword evidence="1 4" id="KW-0808">Transferase</keyword>
<evidence type="ECO:0000313" key="4">
    <source>
        <dbReference type="EMBL" id="MBE1586630.1"/>
    </source>
</evidence>
<organism evidence="4 5">
    <name type="scientific">Nonomuraea angiospora</name>
    <dbReference type="NCBI Taxonomy" id="46172"/>
    <lineage>
        <taxon>Bacteria</taxon>
        <taxon>Bacillati</taxon>
        <taxon>Actinomycetota</taxon>
        <taxon>Actinomycetes</taxon>
        <taxon>Streptosporangiales</taxon>
        <taxon>Streptosporangiaceae</taxon>
        <taxon>Nonomuraea</taxon>
    </lineage>
</organism>
<feature type="domain" description="Beta-ketoacyl synthase-like N-terminal" evidence="3">
    <location>
        <begin position="44"/>
        <end position="168"/>
    </location>
</feature>
<dbReference type="InterPro" id="IPR016039">
    <property type="entry name" value="Thiolase-like"/>
</dbReference>
<evidence type="ECO:0000313" key="5">
    <source>
        <dbReference type="Proteomes" id="UP000633509"/>
    </source>
</evidence>
<dbReference type="PANTHER" id="PTHR11712">
    <property type="entry name" value="POLYKETIDE SYNTHASE-RELATED"/>
    <property type="match status" value="1"/>
</dbReference>
<dbReference type="Pfam" id="PF00109">
    <property type="entry name" value="ketoacyl-synt"/>
    <property type="match status" value="1"/>
</dbReference>
<dbReference type="Proteomes" id="UP000633509">
    <property type="component" value="Unassembled WGS sequence"/>
</dbReference>
<sequence length="356" mass="36258">MTRAVITGCALAVTGVADEYDLLGLGTAAAPEDDAARAEIGLRHKDRASRLALRATRRALRGVTLPASGTAVIVSSNLGNLDTVCEFVDIIGKETVTGLSPMRVPHMSSNVTASWIALDHGLRGPNITLCSGTTSGLDAIFWATALLAAGRAEVAVVVGVEPDTAPVARLHGGTARLDGAVCLILETPARARARGARPRAEIHAYGRAADRAEAVHRATRTWRGPIGLRLAGGPGIGIAADAVDLPAGPGNTGHAAITVDLTARLGRCSGALGVLQCAAALPWLDRPGHDAVLAVAGDDGTGDQPDGEGDPSAVAAVLLTRPAENVPTRPADGLLARPADDVTYGNGFGGDRHDDA</sequence>
<protein>
    <submittedName>
        <fullName evidence="4">3-oxoacyl-[acyl-carrier-protein] synthase II</fullName>
        <ecNumber evidence="4">2.3.1.179</ecNumber>
    </submittedName>
</protein>
<evidence type="ECO:0000259" key="3">
    <source>
        <dbReference type="Pfam" id="PF00109"/>
    </source>
</evidence>
<gene>
    <name evidence="4" type="ORF">H4W80_004888</name>
</gene>
<keyword evidence="4" id="KW-0012">Acyltransferase</keyword>
<dbReference type="EMBL" id="JADBEK010000001">
    <property type="protein sequence ID" value="MBE1586630.1"/>
    <property type="molecule type" value="Genomic_DNA"/>
</dbReference>
<dbReference type="PANTHER" id="PTHR11712:SF336">
    <property type="entry name" value="3-OXOACYL-[ACYL-CARRIER-PROTEIN] SYNTHASE, MITOCHONDRIAL"/>
    <property type="match status" value="1"/>
</dbReference>
<name>A0ABR9M207_9ACTN</name>